<dbReference type="OrthoDB" id="9451547at2759"/>
<protein>
    <submittedName>
        <fullName evidence="2">Uncharacterized protein</fullName>
    </submittedName>
</protein>
<feature type="transmembrane region" description="Helical" evidence="1">
    <location>
        <begin position="195"/>
        <end position="214"/>
    </location>
</feature>
<feature type="transmembrane region" description="Helical" evidence="1">
    <location>
        <begin position="32"/>
        <end position="52"/>
    </location>
</feature>
<feature type="transmembrane region" description="Helical" evidence="1">
    <location>
        <begin position="165"/>
        <end position="183"/>
    </location>
</feature>
<proteinExistence type="predicted"/>
<reference evidence="2" key="1">
    <citation type="submission" date="2021-03" db="EMBL/GenBank/DDBJ databases">
        <title>Comparative genomics and phylogenomic investigation of the class Geoglossomycetes provide insights into ecological specialization and systematics.</title>
        <authorList>
            <person name="Melie T."/>
            <person name="Pirro S."/>
            <person name="Miller A.N."/>
            <person name="Quandt A."/>
        </authorList>
    </citation>
    <scope>NUCLEOTIDE SEQUENCE</scope>
    <source>
        <strain evidence="2">GBOQ0MN5Z8</strain>
    </source>
</reference>
<comment type="caution">
    <text evidence="2">The sequence shown here is derived from an EMBL/GenBank/DDBJ whole genome shotgun (WGS) entry which is preliminary data.</text>
</comment>
<dbReference type="PANTHER" id="PTHR35043:SF8">
    <property type="entry name" value="DUF4220 DOMAIN-CONTAINING PROTEIN"/>
    <property type="match status" value="1"/>
</dbReference>
<evidence type="ECO:0000313" key="3">
    <source>
        <dbReference type="Proteomes" id="UP000698800"/>
    </source>
</evidence>
<keyword evidence="1" id="KW-1133">Transmembrane helix</keyword>
<sequence>MAPLNSTLPYNASDLSGLSHGWMPQPQGRGTFSILWSGITTIFLCSWTVLCLNIPEPGMGRWGFLGYKLRWQLFAIIFPEVIAGMAAEQWASANQSVQKFRKLGYPQWTMRHAFFADMGGFMLESPDVPPFPVDGEQLAYLIERKYLQYPIVHEETIWDRNKADGFARLVTSVQITWFFIQCLARWAQGLSLSTLEITTFATIVATLNSLYFWYHKPLDVETPIILRTDSRIANILIDAGDRAREPYSRTPLDFLKSPPVRTSLVAPFWFGMGVVVNFEEESRSRPIRRFGNCKTRPPAGITIQETIYGLLFEFVYFGIHLVGWNQLFPTRAELCLWRVSSLVLLGLLITYLITIVVGIVLSRPVSRRWLAREVDTPLEVAAQLPRWAQLIIHVPILSAYLSARAYILLEGFISLRDLPLKTYVDITWTNFLPHL</sequence>
<keyword evidence="1" id="KW-0812">Transmembrane</keyword>
<dbReference type="PANTHER" id="PTHR35043">
    <property type="entry name" value="TRANSCRIPTION FACTOR DOMAIN-CONTAINING PROTEIN"/>
    <property type="match status" value="1"/>
</dbReference>
<dbReference type="AlphaFoldDB" id="A0A9P8I3B9"/>
<dbReference type="EMBL" id="JAGHQL010000135">
    <property type="protein sequence ID" value="KAH0537651.1"/>
    <property type="molecule type" value="Genomic_DNA"/>
</dbReference>
<feature type="transmembrane region" description="Helical" evidence="1">
    <location>
        <begin position="339"/>
        <end position="362"/>
    </location>
</feature>
<keyword evidence="1" id="KW-0472">Membrane</keyword>
<organism evidence="2 3">
    <name type="scientific">Glutinoglossum americanum</name>
    <dbReference type="NCBI Taxonomy" id="1670608"/>
    <lineage>
        <taxon>Eukaryota</taxon>
        <taxon>Fungi</taxon>
        <taxon>Dikarya</taxon>
        <taxon>Ascomycota</taxon>
        <taxon>Pezizomycotina</taxon>
        <taxon>Geoglossomycetes</taxon>
        <taxon>Geoglossales</taxon>
        <taxon>Geoglossaceae</taxon>
        <taxon>Glutinoglossum</taxon>
    </lineage>
</organism>
<evidence type="ECO:0000313" key="2">
    <source>
        <dbReference type="EMBL" id="KAH0537651.1"/>
    </source>
</evidence>
<name>A0A9P8I3B9_9PEZI</name>
<gene>
    <name evidence="2" type="ORF">FGG08_005564</name>
</gene>
<evidence type="ECO:0000256" key="1">
    <source>
        <dbReference type="SAM" id="Phobius"/>
    </source>
</evidence>
<accession>A0A9P8I3B9</accession>
<feature type="transmembrane region" description="Helical" evidence="1">
    <location>
        <begin position="299"/>
        <end position="319"/>
    </location>
</feature>
<keyword evidence="3" id="KW-1185">Reference proteome</keyword>
<dbReference type="Proteomes" id="UP000698800">
    <property type="component" value="Unassembled WGS sequence"/>
</dbReference>